<proteinExistence type="predicted"/>
<dbReference type="InterPro" id="IPR025319">
    <property type="entry name" value="DUF4224"/>
</dbReference>
<keyword evidence="3" id="KW-1185">Reference proteome</keyword>
<evidence type="ECO:0000259" key="1">
    <source>
        <dbReference type="Pfam" id="PF13986"/>
    </source>
</evidence>
<name>A0A8D5FXI1_9PROT</name>
<sequence length="69" mass="8038">MFMSPEELIELTDYKLASHQCRWLTEHGYPFDTSASGRPKVLRSYLEQRLCPQTTTSNSNEPDFEALNR</sequence>
<dbReference type="AlphaFoldDB" id="A0A8D5FXI1"/>
<evidence type="ECO:0000313" key="3">
    <source>
        <dbReference type="Proteomes" id="UP000826722"/>
    </source>
</evidence>
<organism evidence="2 3">
    <name type="scientific">Methyloradius palustris</name>
    <dbReference type="NCBI Taxonomy" id="2778876"/>
    <lineage>
        <taxon>Bacteria</taxon>
        <taxon>Pseudomonadati</taxon>
        <taxon>Pseudomonadota</taxon>
        <taxon>Betaproteobacteria</taxon>
        <taxon>Nitrosomonadales</taxon>
        <taxon>Methylophilaceae</taxon>
        <taxon>Methyloradius</taxon>
    </lineage>
</organism>
<evidence type="ECO:0000313" key="2">
    <source>
        <dbReference type="EMBL" id="BCM23822.1"/>
    </source>
</evidence>
<dbReference type="EMBL" id="AP024110">
    <property type="protein sequence ID" value="BCM23822.1"/>
    <property type="molecule type" value="Genomic_DNA"/>
</dbReference>
<gene>
    <name evidence="2" type="ORF">ZMTM_00810</name>
</gene>
<dbReference type="Proteomes" id="UP000826722">
    <property type="component" value="Chromosome"/>
</dbReference>
<accession>A0A8D5FXI1</accession>
<protein>
    <recommendedName>
        <fullName evidence="1">DUF4224 domain-containing protein</fullName>
    </recommendedName>
</protein>
<feature type="domain" description="DUF4224" evidence="1">
    <location>
        <begin position="2"/>
        <end position="45"/>
    </location>
</feature>
<dbReference type="Pfam" id="PF13986">
    <property type="entry name" value="DUF4224"/>
    <property type="match status" value="1"/>
</dbReference>
<dbReference type="KEGG" id="mpau:ZMTM_00810"/>
<reference evidence="2" key="1">
    <citation type="journal article" date="2021" name="Arch. Microbiol.">
        <title>Methyloradius palustris gen. nov., sp. nov., a methanol-oxidizing bacterium isolated from snow.</title>
        <authorList>
            <person name="Miyadera T."/>
            <person name="Kojima H."/>
            <person name="Fukui M."/>
        </authorList>
    </citation>
    <scope>NUCLEOTIDE SEQUENCE</scope>
    <source>
        <strain evidence="2">Zm11</strain>
    </source>
</reference>
<dbReference type="RefSeq" id="WP_221764402.1">
    <property type="nucleotide sequence ID" value="NZ_AP024110.1"/>
</dbReference>